<dbReference type="InterPro" id="IPR051684">
    <property type="entry name" value="Electron_Trans/Redox"/>
</dbReference>
<dbReference type="PROSITE" id="PS51379">
    <property type="entry name" value="4FE4S_FER_2"/>
    <property type="match status" value="1"/>
</dbReference>
<keyword evidence="2" id="KW-0004">4Fe-4S</keyword>
<keyword evidence="8" id="KW-1133">Transmembrane helix</keyword>
<dbReference type="NCBIfam" id="TIGR02745">
    <property type="entry name" value="ccoG_rdxA_fixG"/>
    <property type="match status" value="1"/>
</dbReference>
<dbReference type="RefSeq" id="WP_138563491.1">
    <property type="nucleotide sequence ID" value="NZ_CP040602.1"/>
</dbReference>
<feature type="transmembrane region" description="Helical" evidence="8">
    <location>
        <begin position="102"/>
        <end position="123"/>
    </location>
</feature>
<evidence type="ECO:0000256" key="6">
    <source>
        <dbReference type="ARBA" id="ARBA00023014"/>
    </source>
</evidence>
<evidence type="ECO:0000256" key="7">
    <source>
        <dbReference type="SAM" id="MobiDB-lite"/>
    </source>
</evidence>
<feature type="domain" description="4Fe-4S ferredoxin-type" evidence="9">
    <location>
        <begin position="275"/>
        <end position="304"/>
    </location>
</feature>
<accession>A0A4V1HHJ9</accession>
<dbReference type="GO" id="GO:0046872">
    <property type="term" value="F:metal ion binding"/>
    <property type="evidence" value="ECO:0007669"/>
    <property type="project" value="UniProtKB-KW"/>
</dbReference>
<keyword evidence="11" id="KW-1185">Reference proteome</keyword>
<evidence type="ECO:0000256" key="4">
    <source>
        <dbReference type="ARBA" id="ARBA00022982"/>
    </source>
</evidence>
<dbReference type="InterPro" id="IPR017896">
    <property type="entry name" value="4Fe4S_Fe-S-bd"/>
</dbReference>
<sequence>MSENQSEHHQHGPNTSVFEDKDMDNKTLQSIGVELLPIHTEGTVHAKRIGGKFRNLKWIAASFWLIFFTFSYLRWDGHQAFLFDMENRQFHILNLTILPQDIWVLAMILLFFALLLAASTAIAGRMWCGYFCFHTVWTDVFTWLEEKFEGQPNKRMQLDKTGWSFTKLRTKLPKWGAWLLIAFLTGFSFVAYFVDVYDLWGRLFRFELGTYESTIIITLTVTTFFFAGILREQTCIGFCPYARIQGAMIDTQTVVPTYDVERGEPRGRIKRAKPGEPVEELGDCIDCNLCVAVCPTGVDIRRGQQFGCITCGLCIDACDSVMDKIKKPRGLIRYASLAEFAHKSMPAIYKRPRVIVYSSIMLFAAAMIIYGLTTMSPIDVKALHERSPLFVKMSDGSIQNKWTIKVVNKSNEPMRAVLHVGGVDGLEYRIDRADEVIEVQAGNVASTTLFVKIKQKLLQSSSTPLTVYVQDLDNPQVKTTYDTTFFSPEPR</sequence>
<feature type="transmembrane region" description="Helical" evidence="8">
    <location>
        <begin position="175"/>
        <end position="194"/>
    </location>
</feature>
<evidence type="ECO:0000256" key="5">
    <source>
        <dbReference type="ARBA" id="ARBA00023004"/>
    </source>
</evidence>
<name>A0A4V1HHJ9_9GAMM</name>
<feature type="transmembrane region" description="Helical" evidence="8">
    <location>
        <begin position="354"/>
        <end position="372"/>
    </location>
</feature>
<dbReference type="Pfam" id="PF12801">
    <property type="entry name" value="Fer4_5"/>
    <property type="match status" value="1"/>
</dbReference>
<keyword evidence="6" id="KW-0411">Iron-sulfur</keyword>
<dbReference type="PANTHER" id="PTHR30176">
    <property type="entry name" value="FERREDOXIN-TYPE PROTEIN NAPH"/>
    <property type="match status" value="1"/>
</dbReference>
<dbReference type="InterPro" id="IPR014116">
    <property type="entry name" value="Cyt_c_oxidase_cbb3_FixG"/>
</dbReference>
<dbReference type="AlphaFoldDB" id="A0A4V1HHJ9"/>
<keyword evidence="4" id="KW-0249">Electron transport</keyword>
<proteinExistence type="predicted"/>
<dbReference type="SUPFAM" id="SSF54862">
    <property type="entry name" value="4Fe-4S ferredoxins"/>
    <property type="match status" value="1"/>
</dbReference>
<evidence type="ECO:0000259" key="9">
    <source>
        <dbReference type="PROSITE" id="PS51379"/>
    </source>
</evidence>
<dbReference type="InterPro" id="IPR032879">
    <property type="entry name" value="FixG_C"/>
</dbReference>
<protein>
    <submittedName>
        <fullName evidence="10">Cytochrome c oxidase accessory protein CcoG</fullName>
    </submittedName>
</protein>
<dbReference type="KEGG" id="thig:FE785_00880"/>
<dbReference type="OrthoDB" id="9811700at2"/>
<evidence type="ECO:0000256" key="1">
    <source>
        <dbReference type="ARBA" id="ARBA00022448"/>
    </source>
</evidence>
<feature type="region of interest" description="Disordered" evidence="7">
    <location>
        <begin position="1"/>
        <end position="20"/>
    </location>
</feature>
<dbReference type="InterPro" id="IPR017900">
    <property type="entry name" value="4Fe4S_Fe_S_CS"/>
</dbReference>
<keyword evidence="3" id="KW-0479">Metal-binding</keyword>
<feature type="transmembrane region" description="Helical" evidence="8">
    <location>
        <begin position="214"/>
        <end position="230"/>
    </location>
</feature>
<dbReference type="EMBL" id="CP040602">
    <property type="protein sequence ID" value="QCU89283.1"/>
    <property type="molecule type" value="Genomic_DNA"/>
</dbReference>
<keyword evidence="8" id="KW-0472">Membrane</keyword>
<evidence type="ECO:0000313" key="11">
    <source>
        <dbReference type="Proteomes" id="UP000304864"/>
    </source>
</evidence>
<keyword evidence="1" id="KW-0813">Transport</keyword>
<dbReference type="GO" id="GO:0051539">
    <property type="term" value="F:4 iron, 4 sulfur cluster binding"/>
    <property type="evidence" value="ECO:0007669"/>
    <property type="project" value="UniProtKB-KW"/>
</dbReference>
<evidence type="ECO:0000256" key="2">
    <source>
        <dbReference type="ARBA" id="ARBA00022485"/>
    </source>
</evidence>
<dbReference type="Proteomes" id="UP000304864">
    <property type="component" value="Chromosome"/>
</dbReference>
<gene>
    <name evidence="10" type="primary">ccoG</name>
    <name evidence="10" type="ORF">FE785_00880</name>
</gene>
<dbReference type="PANTHER" id="PTHR30176:SF3">
    <property type="entry name" value="FERREDOXIN-TYPE PROTEIN NAPH"/>
    <property type="match status" value="1"/>
</dbReference>
<dbReference type="Pfam" id="PF11614">
    <property type="entry name" value="FixG_C"/>
    <property type="match status" value="1"/>
</dbReference>
<reference evidence="10 11" key="1">
    <citation type="submission" date="2019-05" db="EMBL/GenBank/DDBJ databases">
        <title>Thiomicrorhabdus sediminis sp. nov, a novel sulfur-oxidizing bacterium isolated from coastal sediment.</title>
        <authorList>
            <person name="Liu X."/>
        </authorList>
    </citation>
    <scope>NUCLEOTIDE SEQUENCE [LARGE SCALE GENOMIC DNA]</scope>
    <source>
        <strain evidence="10 11">G1</strain>
    </source>
</reference>
<dbReference type="Gene3D" id="2.60.40.10">
    <property type="entry name" value="Immunoglobulins"/>
    <property type="match status" value="1"/>
</dbReference>
<keyword evidence="5" id="KW-0408">Iron</keyword>
<dbReference type="InterPro" id="IPR013783">
    <property type="entry name" value="Ig-like_fold"/>
</dbReference>
<feature type="transmembrane region" description="Helical" evidence="8">
    <location>
        <begin position="56"/>
        <end position="75"/>
    </location>
</feature>
<evidence type="ECO:0000313" key="10">
    <source>
        <dbReference type="EMBL" id="QCU89283.1"/>
    </source>
</evidence>
<dbReference type="Pfam" id="PF13746">
    <property type="entry name" value="Fer4_18"/>
    <property type="match status" value="1"/>
</dbReference>
<evidence type="ECO:0000256" key="3">
    <source>
        <dbReference type="ARBA" id="ARBA00022723"/>
    </source>
</evidence>
<keyword evidence="8" id="KW-0812">Transmembrane</keyword>
<evidence type="ECO:0000256" key="8">
    <source>
        <dbReference type="SAM" id="Phobius"/>
    </source>
</evidence>
<feature type="compositionally biased region" description="Basic and acidic residues" evidence="7">
    <location>
        <begin position="1"/>
        <end position="10"/>
    </location>
</feature>
<organism evidence="10 11">
    <name type="scientific">Thiomicrorhabdus sediminis</name>
    <dbReference type="NCBI Taxonomy" id="2580412"/>
    <lineage>
        <taxon>Bacteria</taxon>
        <taxon>Pseudomonadati</taxon>
        <taxon>Pseudomonadota</taxon>
        <taxon>Gammaproteobacteria</taxon>
        <taxon>Thiotrichales</taxon>
        <taxon>Piscirickettsiaceae</taxon>
        <taxon>Thiomicrorhabdus</taxon>
    </lineage>
</organism>
<dbReference type="GO" id="GO:0005886">
    <property type="term" value="C:plasma membrane"/>
    <property type="evidence" value="ECO:0007669"/>
    <property type="project" value="TreeGrafter"/>
</dbReference>
<dbReference type="PROSITE" id="PS00198">
    <property type="entry name" value="4FE4S_FER_1"/>
    <property type="match status" value="1"/>
</dbReference>